<dbReference type="Gene3D" id="2.40.30.170">
    <property type="match status" value="1"/>
</dbReference>
<dbReference type="PANTHER" id="PTHR30469:SF33">
    <property type="entry name" value="SLR1207 PROTEIN"/>
    <property type="match status" value="1"/>
</dbReference>
<dbReference type="RefSeq" id="WP_208152721.1">
    <property type="nucleotide sequence ID" value="NZ_JAGEVF010000002.1"/>
</dbReference>
<accession>A0ABS3T123</accession>
<dbReference type="InterPro" id="IPR058792">
    <property type="entry name" value="Beta-barrel_RND_2"/>
</dbReference>
<name>A0ABS3T123_9FLAO</name>
<gene>
    <name evidence="3" type="ORF">J4050_04330</name>
</gene>
<dbReference type="Proteomes" id="UP000676776">
    <property type="component" value="Unassembled WGS sequence"/>
</dbReference>
<keyword evidence="4" id="KW-1185">Reference proteome</keyword>
<dbReference type="Pfam" id="PF25954">
    <property type="entry name" value="Beta-barrel_RND_2"/>
    <property type="match status" value="1"/>
</dbReference>
<evidence type="ECO:0000313" key="3">
    <source>
        <dbReference type="EMBL" id="MBO3115959.1"/>
    </source>
</evidence>
<organism evidence="3 4">
    <name type="scientific">Winogradskyella pelagia</name>
    <dbReference type="NCBI Taxonomy" id="2819984"/>
    <lineage>
        <taxon>Bacteria</taxon>
        <taxon>Pseudomonadati</taxon>
        <taxon>Bacteroidota</taxon>
        <taxon>Flavobacteriia</taxon>
        <taxon>Flavobacteriales</taxon>
        <taxon>Flavobacteriaceae</taxon>
        <taxon>Winogradskyella</taxon>
    </lineage>
</organism>
<evidence type="ECO:0000313" key="4">
    <source>
        <dbReference type="Proteomes" id="UP000676776"/>
    </source>
</evidence>
<evidence type="ECO:0000259" key="2">
    <source>
        <dbReference type="Pfam" id="PF25954"/>
    </source>
</evidence>
<feature type="coiled-coil region" evidence="1">
    <location>
        <begin position="151"/>
        <end position="178"/>
    </location>
</feature>
<sequence>MRQISPLFLILIVFTCNTNREFTTAQKRSIVESVYASVVIQPDSLYEAYSIVSGILDQNLVEEGGLVKRNQKIIEIINNTPKLNAENSKLAYNLAVKNYKGSSAILNSIKDEIAAAELQCQNDSINYFRQANLWKQNIGSKTQYDSQKLKYQLSKNTLNLLKSKLTQTENELRTAVEQTQNTYKSTLSTSKDFTIKSNMDGKVYALYKEPGEIVSTREPLASIGSASNFIIEMLVDEVDIVKITLGQKVLMHLDAYGEKVFEAQASKIYPKKDERNQTFLVEAVFSNPPKKLYPGLSGEANIIIAKNENALTIPKSFLVNNNQVLTDNGLISVELGLENMEYVEIVSGLDESTTIYNKTE</sequence>
<dbReference type="Gene3D" id="2.40.420.20">
    <property type="match status" value="1"/>
</dbReference>
<comment type="caution">
    <text evidence="3">The sequence shown here is derived from an EMBL/GenBank/DDBJ whole genome shotgun (WGS) entry which is preliminary data.</text>
</comment>
<feature type="domain" description="CusB-like beta-barrel" evidence="2">
    <location>
        <begin position="232"/>
        <end position="302"/>
    </location>
</feature>
<dbReference type="PANTHER" id="PTHR30469">
    <property type="entry name" value="MULTIDRUG RESISTANCE PROTEIN MDTA"/>
    <property type="match status" value="1"/>
</dbReference>
<keyword evidence="1" id="KW-0175">Coiled coil</keyword>
<protein>
    <submittedName>
        <fullName evidence="3">Efflux RND transporter periplasmic adaptor subunit</fullName>
    </submittedName>
</protein>
<evidence type="ECO:0000256" key="1">
    <source>
        <dbReference type="SAM" id="Coils"/>
    </source>
</evidence>
<dbReference type="SUPFAM" id="SSF111369">
    <property type="entry name" value="HlyD-like secretion proteins"/>
    <property type="match status" value="1"/>
</dbReference>
<proteinExistence type="predicted"/>
<dbReference type="EMBL" id="JAGEVF010000002">
    <property type="protein sequence ID" value="MBO3115959.1"/>
    <property type="molecule type" value="Genomic_DNA"/>
</dbReference>
<reference evidence="3 4" key="1">
    <citation type="submission" date="2021-03" db="EMBL/GenBank/DDBJ databases">
        <title>Winogradskyella sp. nov., isolated from costal sediment.</title>
        <authorList>
            <person name="Gao C."/>
        </authorList>
    </citation>
    <scope>NUCLEOTIDE SEQUENCE [LARGE SCALE GENOMIC DNA]</scope>
    <source>
        <strain evidence="3 4">DF17</strain>
    </source>
</reference>